<dbReference type="EMBL" id="BOVK01000002">
    <property type="protein sequence ID" value="GIQ67304.1"/>
    <property type="molecule type" value="Genomic_DNA"/>
</dbReference>
<keyword evidence="3" id="KW-1185">Reference proteome</keyword>
<dbReference type="Pfam" id="PF06283">
    <property type="entry name" value="ThuA"/>
    <property type="match status" value="1"/>
</dbReference>
<dbReference type="InterPro" id="IPR029062">
    <property type="entry name" value="Class_I_gatase-like"/>
</dbReference>
<dbReference type="Proteomes" id="UP000677918">
    <property type="component" value="Unassembled WGS sequence"/>
</dbReference>
<dbReference type="Gene3D" id="3.40.50.880">
    <property type="match status" value="1"/>
</dbReference>
<proteinExistence type="predicted"/>
<reference evidence="2" key="1">
    <citation type="submission" date="2021-04" db="EMBL/GenBank/DDBJ databases">
        <title>Draft genome sequence of Xylanibacillus composti strain K13.</title>
        <authorList>
            <person name="Uke A."/>
            <person name="Chhe C."/>
            <person name="Baramee S."/>
            <person name="Kosugi A."/>
        </authorList>
    </citation>
    <scope>NUCLEOTIDE SEQUENCE</scope>
    <source>
        <strain evidence="2">K13</strain>
    </source>
</reference>
<evidence type="ECO:0000313" key="2">
    <source>
        <dbReference type="EMBL" id="GIQ67304.1"/>
    </source>
</evidence>
<evidence type="ECO:0000259" key="1">
    <source>
        <dbReference type="Pfam" id="PF06283"/>
    </source>
</evidence>
<gene>
    <name evidence="2" type="ORF">XYCOK13_01280</name>
</gene>
<dbReference type="InterPro" id="IPR029010">
    <property type="entry name" value="ThuA-like"/>
</dbReference>
<accession>A0A8J4GY74</accession>
<name>A0A8J4GY74_9BACL</name>
<feature type="domain" description="ThuA-like" evidence="1">
    <location>
        <begin position="59"/>
        <end position="214"/>
    </location>
</feature>
<sequence length="217" mass="24348">MKRVVAVTGDFYHQKAWADESLQRAAQPLIDAGEISLEFIDAEQLVATLQEKPDVAILFKENRINPQDEQVRIWMDAEAEEQIAKYVREGGAWLGWHAGLASYPEDGAYVDMLRGHFLSHPVEHQVVRYEAAEGAGIGDPQQPFSFLDEHYFVSVREAETEVFLRSSSVDGESIGGWRHAFGQGKVLCLTPAHLQDGLNHPAFTEVLRQSLSWCAKQ</sequence>
<organism evidence="2 3">
    <name type="scientific">Xylanibacillus composti</name>
    <dbReference type="NCBI Taxonomy" id="1572762"/>
    <lineage>
        <taxon>Bacteria</taxon>
        <taxon>Bacillati</taxon>
        <taxon>Bacillota</taxon>
        <taxon>Bacilli</taxon>
        <taxon>Bacillales</taxon>
        <taxon>Paenibacillaceae</taxon>
        <taxon>Xylanibacillus</taxon>
    </lineage>
</organism>
<dbReference type="AlphaFoldDB" id="A0A8J4GY74"/>
<comment type="caution">
    <text evidence="2">The sequence shown here is derived from an EMBL/GenBank/DDBJ whole genome shotgun (WGS) entry which is preliminary data.</text>
</comment>
<dbReference type="RefSeq" id="WP_213409910.1">
    <property type="nucleotide sequence ID" value="NZ_BOVK01000002.1"/>
</dbReference>
<protein>
    <recommendedName>
        <fullName evidence="1">ThuA-like domain-containing protein</fullName>
    </recommendedName>
</protein>
<dbReference type="SUPFAM" id="SSF52317">
    <property type="entry name" value="Class I glutamine amidotransferase-like"/>
    <property type="match status" value="1"/>
</dbReference>
<evidence type="ECO:0000313" key="3">
    <source>
        <dbReference type="Proteomes" id="UP000677918"/>
    </source>
</evidence>